<dbReference type="HOGENOM" id="CLU_3144743_0_0_1"/>
<dbReference type="Gramene" id="scaffold_500768.1">
    <property type="protein sequence ID" value="scaffold_500768.1"/>
    <property type="gene ID" value="scaffold_500768.1"/>
</dbReference>
<feature type="region of interest" description="Disordered" evidence="1">
    <location>
        <begin position="1"/>
        <end position="49"/>
    </location>
</feature>
<organism evidence="3">
    <name type="scientific">Arabidopsis lyrata subsp. lyrata</name>
    <name type="common">Lyre-leaved rock-cress</name>
    <dbReference type="NCBI Taxonomy" id="81972"/>
    <lineage>
        <taxon>Eukaryota</taxon>
        <taxon>Viridiplantae</taxon>
        <taxon>Streptophyta</taxon>
        <taxon>Embryophyta</taxon>
        <taxon>Tracheophyta</taxon>
        <taxon>Spermatophyta</taxon>
        <taxon>Magnoliopsida</taxon>
        <taxon>eudicotyledons</taxon>
        <taxon>Gunneridae</taxon>
        <taxon>Pentapetalae</taxon>
        <taxon>rosids</taxon>
        <taxon>malvids</taxon>
        <taxon>Brassicales</taxon>
        <taxon>Brassicaceae</taxon>
        <taxon>Camelineae</taxon>
        <taxon>Arabidopsis</taxon>
    </lineage>
</organism>
<dbReference type="Proteomes" id="UP000008694">
    <property type="component" value="Unassembled WGS sequence"/>
</dbReference>
<name>D7LPN7_ARALL</name>
<proteinExistence type="predicted"/>
<gene>
    <name evidence="2" type="ORF">ARALYDRAFT_905064</name>
</gene>
<evidence type="ECO:0000256" key="1">
    <source>
        <dbReference type="SAM" id="MobiDB-lite"/>
    </source>
</evidence>
<sequence>MWPPPIHSTLPLPFIPHLLRRDSPPQILPQKKSLETRQRAPPSTQPVRH</sequence>
<keyword evidence="3" id="KW-1185">Reference proteome</keyword>
<dbReference type="KEGG" id="aly:9311487"/>
<dbReference type="AlphaFoldDB" id="D7LPN7"/>
<evidence type="ECO:0000313" key="3">
    <source>
        <dbReference type="Proteomes" id="UP000008694"/>
    </source>
</evidence>
<protein>
    <submittedName>
        <fullName evidence="2">Predicted protein</fullName>
    </submittedName>
</protein>
<accession>D7LPN7</accession>
<reference evidence="3" key="1">
    <citation type="journal article" date="2011" name="Nat. Genet.">
        <title>The Arabidopsis lyrata genome sequence and the basis of rapid genome size change.</title>
        <authorList>
            <person name="Hu T.T."/>
            <person name="Pattyn P."/>
            <person name="Bakker E.G."/>
            <person name="Cao J."/>
            <person name="Cheng J.-F."/>
            <person name="Clark R.M."/>
            <person name="Fahlgren N."/>
            <person name="Fawcett J.A."/>
            <person name="Grimwood J."/>
            <person name="Gundlach H."/>
            <person name="Haberer G."/>
            <person name="Hollister J.D."/>
            <person name="Ossowski S."/>
            <person name="Ottilar R.P."/>
            <person name="Salamov A.A."/>
            <person name="Schneeberger K."/>
            <person name="Spannagl M."/>
            <person name="Wang X."/>
            <person name="Yang L."/>
            <person name="Nasrallah M.E."/>
            <person name="Bergelson J."/>
            <person name="Carrington J.C."/>
            <person name="Gaut B.S."/>
            <person name="Schmutz J."/>
            <person name="Mayer K.F.X."/>
            <person name="Van de Peer Y."/>
            <person name="Grigoriev I.V."/>
            <person name="Nordborg M."/>
            <person name="Weigel D."/>
            <person name="Guo Y.-L."/>
        </authorList>
    </citation>
    <scope>NUCLEOTIDE SEQUENCE [LARGE SCALE GENOMIC DNA]</scope>
    <source>
        <strain evidence="3">cv. MN47</strain>
    </source>
</reference>
<dbReference type="EMBL" id="GL348717">
    <property type="protein sequence ID" value="EFH53348.1"/>
    <property type="molecule type" value="Genomic_DNA"/>
</dbReference>
<evidence type="ECO:0000313" key="2">
    <source>
        <dbReference type="EMBL" id="EFH53348.1"/>
    </source>
</evidence>